<sequence>MTKTLKELVFSLEPLSYYFNMKPDEFWNCEYRYINTFLKTNMVRLLDDFKIQILLQEAVTDKLIKADSMSKRPKVIPLKKMFSKLFKEEPKIKIQSPEEQIARLRKFK</sequence>
<accession>A0A9D1M0F5</accession>
<protein>
    <submittedName>
        <fullName evidence="1">Uncharacterized protein</fullName>
    </submittedName>
</protein>
<evidence type="ECO:0000313" key="2">
    <source>
        <dbReference type="Proteomes" id="UP000824093"/>
    </source>
</evidence>
<reference evidence="1" key="2">
    <citation type="journal article" date="2021" name="PeerJ">
        <title>Extensive microbial diversity within the chicken gut microbiome revealed by metagenomics and culture.</title>
        <authorList>
            <person name="Gilroy R."/>
            <person name="Ravi A."/>
            <person name="Getino M."/>
            <person name="Pursley I."/>
            <person name="Horton D.L."/>
            <person name="Alikhan N.F."/>
            <person name="Baker D."/>
            <person name="Gharbi K."/>
            <person name="Hall N."/>
            <person name="Watson M."/>
            <person name="Adriaenssens E.M."/>
            <person name="Foster-Nyarko E."/>
            <person name="Jarju S."/>
            <person name="Secka A."/>
            <person name="Antonio M."/>
            <person name="Oren A."/>
            <person name="Chaudhuri R.R."/>
            <person name="La Ragione R."/>
            <person name="Hildebrand F."/>
            <person name="Pallen M.J."/>
        </authorList>
    </citation>
    <scope>NUCLEOTIDE SEQUENCE</scope>
    <source>
        <strain evidence="1">CHK195-15760</strain>
    </source>
</reference>
<dbReference type="EMBL" id="DVNH01000016">
    <property type="protein sequence ID" value="HIU51404.1"/>
    <property type="molecule type" value="Genomic_DNA"/>
</dbReference>
<comment type="caution">
    <text evidence="1">The sequence shown here is derived from an EMBL/GenBank/DDBJ whole genome shotgun (WGS) entry which is preliminary data.</text>
</comment>
<organism evidence="1 2">
    <name type="scientific">Candidatus Merdicola faecigallinarum</name>
    <dbReference type="NCBI Taxonomy" id="2840862"/>
    <lineage>
        <taxon>Bacteria</taxon>
        <taxon>Bacillati</taxon>
        <taxon>Bacillota</taxon>
        <taxon>Clostridia</taxon>
        <taxon>Candidatus Merdicola</taxon>
    </lineage>
</organism>
<reference evidence="1" key="1">
    <citation type="submission" date="2020-10" db="EMBL/GenBank/DDBJ databases">
        <authorList>
            <person name="Gilroy R."/>
        </authorList>
    </citation>
    <scope>NUCLEOTIDE SEQUENCE</scope>
    <source>
        <strain evidence="1">CHK195-15760</strain>
    </source>
</reference>
<dbReference type="Proteomes" id="UP000824093">
    <property type="component" value="Unassembled WGS sequence"/>
</dbReference>
<evidence type="ECO:0000313" key="1">
    <source>
        <dbReference type="EMBL" id="HIU51404.1"/>
    </source>
</evidence>
<gene>
    <name evidence="1" type="ORF">IAB70_02080</name>
</gene>
<proteinExistence type="predicted"/>
<dbReference type="AlphaFoldDB" id="A0A9D1M0F5"/>
<name>A0A9D1M0F5_9FIRM</name>